<comment type="caution">
    <text evidence="2">The sequence shown here is derived from an EMBL/GenBank/DDBJ whole genome shotgun (WGS) entry which is preliminary data.</text>
</comment>
<evidence type="ECO:0000259" key="1">
    <source>
        <dbReference type="Pfam" id="PF07110"/>
    </source>
</evidence>
<dbReference type="InterPro" id="IPR009799">
    <property type="entry name" value="EthD_dom"/>
</dbReference>
<name>A0ABU2ZFI2_9SPHN</name>
<organism evidence="2 3">
    <name type="scientific">Croceicoccus esteveae</name>
    <dbReference type="NCBI Taxonomy" id="3075597"/>
    <lineage>
        <taxon>Bacteria</taxon>
        <taxon>Pseudomonadati</taxon>
        <taxon>Pseudomonadota</taxon>
        <taxon>Alphaproteobacteria</taxon>
        <taxon>Sphingomonadales</taxon>
        <taxon>Erythrobacteraceae</taxon>
        <taxon>Croceicoccus</taxon>
    </lineage>
</organism>
<reference evidence="2 3" key="1">
    <citation type="submission" date="2023-09" db="EMBL/GenBank/DDBJ databases">
        <authorList>
            <person name="Rey-Velasco X."/>
        </authorList>
    </citation>
    <scope>NUCLEOTIDE SEQUENCE [LARGE SCALE GENOMIC DNA]</scope>
    <source>
        <strain evidence="2 3">F390</strain>
    </source>
</reference>
<gene>
    <name evidence="2" type="ORF">RM533_02095</name>
</gene>
<feature type="domain" description="EthD" evidence="1">
    <location>
        <begin position="127"/>
        <end position="207"/>
    </location>
</feature>
<proteinExistence type="predicted"/>
<keyword evidence="3" id="KW-1185">Reference proteome</keyword>
<sequence>MEKLIYALWARNGNRETLNQALLGPVSDALGQHARVLRINVQDEEVASGNSPRSAVTQPQMDAFVQLWVDSVYGAAPQIEKVLGKLCDRIEGWLVTEATIIPNSAHRAEPGGRTPGFSQMVMLTRPEELSHDEWRRNWQNDHTRVGIETQSNFEYIQNLVARPLTNGDSKVLAIVEECFPIEALNDPAVFYDAVGDSAKQARNVETMMASCARFIPQTGCDCIPTSQYDLISLT</sequence>
<dbReference type="EMBL" id="JAVRHS010000001">
    <property type="protein sequence ID" value="MDT0574971.1"/>
    <property type="molecule type" value="Genomic_DNA"/>
</dbReference>
<accession>A0ABU2ZFI2</accession>
<protein>
    <submittedName>
        <fullName evidence="2">EthD domain-containing protein</fullName>
    </submittedName>
</protein>
<dbReference type="InterPro" id="IPR011008">
    <property type="entry name" value="Dimeric_a/b-barrel"/>
</dbReference>
<dbReference type="Proteomes" id="UP001259803">
    <property type="component" value="Unassembled WGS sequence"/>
</dbReference>
<dbReference type="RefSeq" id="WP_311339525.1">
    <property type="nucleotide sequence ID" value="NZ_JAVRHS010000001.1"/>
</dbReference>
<evidence type="ECO:0000313" key="3">
    <source>
        <dbReference type="Proteomes" id="UP001259803"/>
    </source>
</evidence>
<evidence type="ECO:0000313" key="2">
    <source>
        <dbReference type="EMBL" id="MDT0574971.1"/>
    </source>
</evidence>
<dbReference type="Pfam" id="PF07110">
    <property type="entry name" value="EthD"/>
    <property type="match status" value="1"/>
</dbReference>
<dbReference type="SUPFAM" id="SSF54909">
    <property type="entry name" value="Dimeric alpha+beta barrel"/>
    <property type="match status" value="1"/>
</dbReference>